<evidence type="ECO:0000256" key="3">
    <source>
        <dbReference type="ARBA" id="ARBA00022490"/>
    </source>
</evidence>
<dbReference type="CDD" id="cd16267">
    <property type="entry name" value="HBS1-like_II"/>
    <property type="match status" value="1"/>
</dbReference>
<evidence type="ECO:0000256" key="9">
    <source>
        <dbReference type="ARBA" id="ARBA00049117"/>
    </source>
</evidence>
<feature type="domain" description="Tr-type G" evidence="13">
    <location>
        <begin position="491"/>
        <end position="717"/>
    </location>
</feature>
<dbReference type="Gene3D" id="3.40.50.300">
    <property type="entry name" value="P-loop containing nucleotide triphosphate hydrolases"/>
    <property type="match status" value="1"/>
</dbReference>
<evidence type="ECO:0000256" key="7">
    <source>
        <dbReference type="ARBA" id="ARBA00022917"/>
    </source>
</evidence>
<feature type="region of interest" description="Disordered" evidence="12">
    <location>
        <begin position="389"/>
        <end position="411"/>
    </location>
</feature>
<dbReference type="GO" id="GO:0002184">
    <property type="term" value="P:cytoplasmic translational termination"/>
    <property type="evidence" value="ECO:0007669"/>
    <property type="project" value="UniProtKB-ARBA"/>
</dbReference>
<evidence type="ECO:0000256" key="1">
    <source>
        <dbReference type="ARBA" id="ARBA00004496"/>
    </source>
</evidence>
<evidence type="ECO:0000256" key="8">
    <source>
        <dbReference type="ARBA" id="ARBA00023134"/>
    </source>
</evidence>
<dbReference type="Pfam" id="PF22594">
    <property type="entry name" value="GTP-eEF1A_C"/>
    <property type="match status" value="1"/>
</dbReference>
<keyword evidence="8" id="KW-0342">GTP-binding</keyword>
<feature type="region of interest" description="Disordered" evidence="12">
    <location>
        <begin position="441"/>
        <end position="470"/>
    </location>
</feature>
<feature type="compositionally biased region" description="Low complexity" evidence="12">
    <location>
        <begin position="209"/>
        <end position="220"/>
    </location>
</feature>
<keyword evidence="7" id="KW-0648">Protein biosynthesis</keyword>
<keyword evidence="4" id="KW-0547">Nucleotide-binding</keyword>
<dbReference type="Gene3D" id="2.40.30.10">
    <property type="entry name" value="Translation factors"/>
    <property type="match status" value="2"/>
</dbReference>
<feature type="compositionally biased region" description="Polar residues" evidence="12">
    <location>
        <begin position="273"/>
        <end position="282"/>
    </location>
</feature>
<dbReference type="InterPro" id="IPR015033">
    <property type="entry name" value="HBS1-like_N"/>
</dbReference>
<dbReference type="InterPro" id="IPR009000">
    <property type="entry name" value="Transl_B-barrel_sf"/>
</dbReference>
<evidence type="ECO:0000259" key="13">
    <source>
        <dbReference type="PROSITE" id="PS51722"/>
    </source>
</evidence>
<feature type="compositionally biased region" description="Basic residues" evidence="12">
    <location>
        <begin position="105"/>
        <end position="117"/>
    </location>
</feature>
<feature type="compositionally biased region" description="Polar residues" evidence="12">
    <location>
        <begin position="451"/>
        <end position="466"/>
    </location>
</feature>
<feature type="compositionally biased region" description="Polar residues" evidence="12">
    <location>
        <begin position="183"/>
        <end position="208"/>
    </location>
</feature>
<dbReference type="CDD" id="cd01883">
    <property type="entry name" value="EF1_alpha"/>
    <property type="match status" value="1"/>
</dbReference>
<evidence type="ECO:0000313" key="14">
    <source>
        <dbReference type="EMBL" id="SAM08110.1"/>
    </source>
</evidence>
<dbReference type="PANTHER" id="PTHR23115">
    <property type="entry name" value="TRANSLATION FACTOR"/>
    <property type="match status" value="1"/>
</dbReference>
<evidence type="ECO:0000256" key="4">
    <source>
        <dbReference type="ARBA" id="ARBA00022741"/>
    </source>
</evidence>
<keyword evidence="15" id="KW-1185">Reference proteome</keyword>
<reference evidence="14" key="1">
    <citation type="submission" date="2016-04" db="EMBL/GenBank/DDBJ databases">
        <authorList>
            <person name="Evans L.H."/>
            <person name="Alamgir A."/>
            <person name="Owens N."/>
            <person name="Weber N.D."/>
            <person name="Virtaneva K."/>
            <person name="Barbian K."/>
            <person name="Babar A."/>
            <person name="Rosenke K."/>
        </authorList>
    </citation>
    <scope>NUCLEOTIDE SEQUENCE [LARGE SCALE GENOMIC DNA]</scope>
    <source>
        <strain evidence="14">CBS 101.48</strain>
    </source>
</reference>
<dbReference type="Pfam" id="PF00009">
    <property type="entry name" value="GTP_EFTU"/>
    <property type="match status" value="1"/>
</dbReference>
<keyword evidence="3" id="KW-0963">Cytoplasm</keyword>
<dbReference type="SUPFAM" id="SSF50465">
    <property type="entry name" value="EF-Tu/eEF-1alpha/eIF2-gamma C-terminal domain"/>
    <property type="match status" value="1"/>
</dbReference>
<dbReference type="GO" id="GO:0003924">
    <property type="term" value="F:GTPase activity"/>
    <property type="evidence" value="ECO:0007669"/>
    <property type="project" value="InterPro"/>
</dbReference>
<dbReference type="Pfam" id="PF08938">
    <property type="entry name" value="HBS1_N"/>
    <property type="match status" value="1"/>
</dbReference>
<feature type="region of interest" description="Disordered" evidence="12">
    <location>
        <begin position="143"/>
        <end position="292"/>
    </location>
</feature>
<dbReference type="OrthoDB" id="342024at2759"/>
<keyword evidence="6" id="KW-0810">Translation regulation</keyword>
<keyword evidence="5" id="KW-0378">Hydrolase</keyword>
<dbReference type="GO" id="GO:0005525">
    <property type="term" value="F:GTP binding"/>
    <property type="evidence" value="ECO:0007669"/>
    <property type="project" value="UniProtKB-KW"/>
</dbReference>
<protein>
    <recommendedName>
        <fullName evidence="11">Elongation factor 1 alpha-like protein</fullName>
    </recommendedName>
</protein>
<dbReference type="CDD" id="cd04093">
    <property type="entry name" value="HBS1_C_III"/>
    <property type="match status" value="1"/>
</dbReference>
<feature type="compositionally biased region" description="Basic and acidic residues" evidence="12">
    <location>
        <begin position="283"/>
        <end position="292"/>
    </location>
</feature>
<comment type="subunit">
    <text evidence="10">Component of the Dom34-Hbs1 complex, also named Pelota-HBS1L complex, composed of dom34 and hbs1.</text>
</comment>
<dbReference type="PRINTS" id="PR00315">
    <property type="entry name" value="ELONGATNFCT"/>
</dbReference>
<dbReference type="InterPro" id="IPR009001">
    <property type="entry name" value="Transl_elong_EF1A/Init_IF2_C"/>
</dbReference>
<dbReference type="FunCoup" id="A0A168S9L5">
    <property type="interactions" value="63"/>
</dbReference>
<organism evidence="14">
    <name type="scientific">Absidia glauca</name>
    <name type="common">Pin mould</name>
    <dbReference type="NCBI Taxonomy" id="4829"/>
    <lineage>
        <taxon>Eukaryota</taxon>
        <taxon>Fungi</taxon>
        <taxon>Fungi incertae sedis</taxon>
        <taxon>Mucoromycota</taxon>
        <taxon>Mucoromycotina</taxon>
        <taxon>Mucoromycetes</taxon>
        <taxon>Mucorales</taxon>
        <taxon>Cunninghamellaceae</taxon>
        <taxon>Absidia</taxon>
    </lineage>
</organism>
<evidence type="ECO:0000256" key="10">
    <source>
        <dbReference type="ARBA" id="ARBA00063537"/>
    </source>
</evidence>
<sequence length="924" mass="99696">MSRHRAVRNLDLDDVLDEDHIEADYDENQLDESQLSNEDLDALEEGLDYVYGVIGQDVPLTDVEIKEALWYYYFDKEETVNWALEKVASIKVEQDKQKAKDAKKAKAARKPHYRRPPSKLYMDSVSNTTSSLSQLASSQAKPSLSSLASLRSTAGPRTPLSSLASRSTQPTSPAKPTGGSLLSLAQKSAGQRNMSALQSLANRQKAPSTATTTTTTTTTTSSLSKLAGDKPPSTSLAHLASRAKTNSRQPTSLGSLSSTKSKNTSDLLGLARRNTNSSNQTEDITKPVEQRKDVAPTVNVPVTSNISPIVKQEQQQHIKKTNPLIAPPSPAAIFLFQPRNQPPSSLSVDITTALPSSLAQAFYEAMPSSSKLFKFDAPSPDDIVIKAQNQRTNKANKPPAPKKKPISTDPDVEYLSDEDELDRDMAALGFADSSNKKGITPGLSKLKGLDSNLTTPSGTPASSRASSPLAKIPAAKRVNVLEEYAKRSTDKPKMNLVVIGHVDAGKSTLMGHFLFDLGNVNQRMMQKYERDSQKIGKGSFAYAWVLDETGEERDRGITMDIAMNYFETPHRQFTLLDAPGHRDFIPNMISGTSQADAAVLVVDAATGGFESGFDANGQTKEHALLARSLGVQQLVIAVNKLDVMGWDQGRFDEIVGKLGVFLLQAGYRKNNLTYVPVSGLTGENLVKRSETEALTSWYRGPCLLEVIDAIEPPVRLLDKPFRMGVSDFFKGGIGSGGGVSLAGSIDSGSVQVGEQVMVIPGNEIGVVKALQVNDETTNWGAAGDSVLMTLAGLDILNLSTGCVLCTPLHPVPITTTFTAQIVVFDVRIPITSGFPVILHHQSSNEPASIVKLLCALDKSTGEIIKRNPRHLSKGATAKVKIQLSHRAIPLETFKDNKQLGRIMLRKGGETVAAGVVDEILTFGA</sequence>
<proteinExistence type="inferred from homology"/>
<dbReference type="FunFam" id="2.40.30.10:FF:000020">
    <property type="entry name" value="Translation elongation factor EF-1"/>
    <property type="match status" value="1"/>
</dbReference>
<dbReference type="EMBL" id="LT554888">
    <property type="protein sequence ID" value="SAM08110.1"/>
    <property type="molecule type" value="Genomic_DNA"/>
</dbReference>
<dbReference type="FunFam" id="3.40.50.300:FF:000204">
    <property type="entry name" value="Translation elongation factor Tu"/>
    <property type="match status" value="1"/>
</dbReference>
<evidence type="ECO:0000256" key="6">
    <source>
        <dbReference type="ARBA" id="ARBA00022845"/>
    </source>
</evidence>
<feature type="compositionally biased region" description="Low complexity" evidence="12">
    <location>
        <begin position="143"/>
        <end position="154"/>
    </location>
</feature>
<evidence type="ECO:0000256" key="12">
    <source>
        <dbReference type="SAM" id="MobiDB-lite"/>
    </source>
</evidence>
<feature type="region of interest" description="Disordered" evidence="12">
    <location>
        <begin position="93"/>
        <end position="124"/>
    </location>
</feature>
<name>A0A168S9L5_ABSGL</name>
<dbReference type="GO" id="GO:0006417">
    <property type="term" value="P:regulation of translation"/>
    <property type="evidence" value="ECO:0007669"/>
    <property type="project" value="UniProtKB-KW"/>
</dbReference>
<dbReference type="PROSITE" id="PS51722">
    <property type="entry name" value="G_TR_2"/>
    <property type="match status" value="1"/>
</dbReference>
<feature type="compositionally biased region" description="Basic and acidic residues" evidence="12">
    <location>
        <begin position="93"/>
        <end position="104"/>
    </location>
</feature>
<dbReference type="SUPFAM" id="SSF52540">
    <property type="entry name" value="P-loop containing nucleoside triphosphate hydrolases"/>
    <property type="match status" value="1"/>
</dbReference>
<dbReference type="InterPro" id="IPR027417">
    <property type="entry name" value="P-loop_NTPase"/>
</dbReference>
<comment type="subcellular location">
    <subcellularLocation>
        <location evidence="1">Cytoplasm</location>
    </subcellularLocation>
</comment>
<evidence type="ECO:0000256" key="5">
    <source>
        <dbReference type="ARBA" id="ARBA00022801"/>
    </source>
</evidence>
<dbReference type="AlphaFoldDB" id="A0A168S9L5"/>
<accession>A0A168S9L5</accession>
<comment type="catalytic activity">
    <reaction evidence="9">
        <text>GTP + H2O = GDP + phosphate + H(+)</text>
        <dbReference type="Rhea" id="RHEA:19669"/>
        <dbReference type="ChEBI" id="CHEBI:15377"/>
        <dbReference type="ChEBI" id="CHEBI:15378"/>
        <dbReference type="ChEBI" id="CHEBI:37565"/>
        <dbReference type="ChEBI" id="CHEBI:43474"/>
        <dbReference type="ChEBI" id="CHEBI:58189"/>
    </reaction>
    <physiologicalReaction direction="left-to-right" evidence="9">
        <dbReference type="Rhea" id="RHEA:19670"/>
    </physiologicalReaction>
</comment>
<dbReference type="SUPFAM" id="SSF50447">
    <property type="entry name" value="Translation proteins"/>
    <property type="match status" value="1"/>
</dbReference>
<evidence type="ECO:0000313" key="15">
    <source>
        <dbReference type="Proteomes" id="UP000078561"/>
    </source>
</evidence>
<dbReference type="InterPro" id="IPR054696">
    <property type="entry name" value="GTP-eEF1A_C"/>
</dbReference>
<feature type="compositionally biased region" description="Low complexity" evidence="12">
    <location>
        <begin position="251"/>
        <end position="268"/>
    </location>
</feature>
<dbReference type="FunFam" id="2.40.30.10:FF:000070">
    <property type="entry name" value="Translation elongation factor EF-1 subunit"/>
    <property type="match status" value="1"/>
</dbReference>
<evidence type="ECO:0000256" key="11">
    <source>
        <dbReference type="ARBA" id="ARBA00074866"/>
    </source>
</evidence>
<dbReference type="GO" id="GO:0005829">
    <property type="term" value="C:cytosol"/>
    <property type="evidence" value="ECO:0007669"/>
    <property type="project" value="GOC"/>
</dbReference>
<dbReference type="InterPro" id="IPR000795">
    <property type="entry name" value="T_Tr_GTP-bd_dom"/>
</dbReference>
<gene>
    <name evidence="14" type="primary">ABSGL_13772.1 scaffold 14339</name>
</gene>
<comment type="similarity">
    <text evidence="2">Belongs to the TRAFAC class translation factor GTPase superfamily. Classic translation factor GTPase family. EF-Tu/EF-1A subfamily.</text>
</comment>
<dbReference type="Proteomes" id="UP000078561">
    <property type="component" value="Unassembled WGS sequence"/>
</dbReference>
<dbReference type="OMA" id="FRMAISE"/>
<dbReference type="GO" id="GO:1990533">
    <property type="term" value="C:Dom34-Hbs1 complex"/>
    <property type="evidence" value="ECO:0007669"/>
    <property type="project" value="UniProtKB-ARBA"/>
</dbReference>
<dbReference type="InParanoid" id="A0A168S9L5"/>
<feature type="compositionally biased region" description="Polar residues" evidence="12">
    <location>
        <begin position="159"/>
        <end position="174"/>
    </location>
</feature>
<dbReference type="InterPro" id="IPR050100">
    <property type="entry name" value="TRAFAC_GTPase_members"/>
</dbReference>
<dbReference type="STRING" id="4829.A0A168S9L5"/>
<evidence type="ECO:0000256" key="2">
    <source>
        <dbReference type="ARBA" id="ARBA00007249"/>
    </source>
</evidence>